<keyword evidence="5" id="KW-0378">Hydrolase</keyword>
<evidence type="ECO:0000256" key="11">
    <source>
        <dbReference type="SAM" id="SignalP"/>
    </source>
</evidence>
<feature type="region of interest" description="Disordered" evidence="10">
    <location>
        <begin position="30"/>
        <end position="101"/>
    </location>
</feature>
<dbReference type="PANTHER" id="PTHR30582">
    <property type="entry name" value="L,D-TRANSPEPTIDASE"/>
    <property type="match status" value="1"/>
</dbReference>
<dbReference type="Gene3D" id="2.40.440.10">
    <property type="entry name" value="L,D-transpeptidase catalytic domain-like"/>
    <property type="match status" value="1"/>
</dbReference>
<dbReference type="InterPro" id="IPR005490">
    <property type="entry name" value="LD_TPept_cat_dom"/>
</dbReference>
<evidence type="ECO:0000256" key="5">
    <source>
        <dbReference type="ARBA" id="ARBA00022801"/>
    </source>
</evidence>
<protein>
    <submittedName>
        <fullName evidence="13">L,D-transpeptidase</fullName>
    </submittedName>
</protein>
<evidence type="ECO:0000259" key="12">
    <source>
        <dbReference type="PROSITE" id="PS52029"/>
    </source>
</evidence>
<evidence type="ECO:0000256" key="7">
    <source>
        <dbReference type="ARBA" id="ARBA00022984"/>
    </source>
</evidence>
<dbReference type="GO" id="GO:0071972">
    <property type="term" value="F:peptidoglycan L,D-transpeptidase activity"/>
    <property type="evidence" value="ECO:0007669"/>
    <property type="project" value="TreeGrafter"/>
</dbReference>
<keyword evidence="3" id="KW-0328">Glycosyltransferase</keyword>
<dbReference type="CDD" id="cd16913">
    <property type="entry name" value="YkuD_like"/>
    <property type="match status" value="1"/>
</dbReference>
<evidence type="ECO:0000313" key="14">
    <source>
        <dbReference type="Proteomes" id="UP000239089"/>
    </source>
</evidence>
<proteinExistence type="inferred from homology"/>
<keyword evidence="4" id="KW-0808">Transferase</keyword>
<keyword evidence="11" id="KW-0732">Signal</keyword>
<dbReference type="OrthoDB" id="9813664at2"/>
<name>A0A2S6N2C2_9HYPH</name>
<comment type="caution">
    <text evidence="13">The sequence shown here is derived from an EMBL/GenBank/DDBJ whole genome shotgun (WGS) entry which is preliminary data.</text>
</comment>
<keyword evidence="6 9" id="KW-0133">Cell shape</keyword>
<feature type="active site" description="Proton donor/acceptor" evidence="9">
    <location>
        <position position="223"/>
    </location>
</feature>
<evidence type="ECO:0000256" key="2">
    <source>
        <dbReference type="ARBA" id="ARBA00005992"/>
    </source>
</evidence>
<comment type="pathway">
    <text evidence="1 9">Cell wall biogenesis; peptidoglycan biosynthesis.</text>
</comment>
<feature type="active site" description="Nucleophile" evidence="9">
    <location>
        <position position="239"/>
    </location>
</feature>
<dbReference type="EMBL" id="NHSJ01000103">
    <property type="protein sequence ID" value="PPQ28781.1"/>
    <property type="molecule type" value="Genomic_DNA"/>
</dbReference>
<organism evidence="13 14">
    <name type="scientific">Rhodoblastus sphagnicola</name>
    <dbReference type="NCBI Taxonomy" id="333368"/>
    <lineage>
        <taxon>Bacteria</taxon>
        <taxon>Pseudomonadati</taxon>
        <taxon>Pseudomonadota</taxon>
        <taxon>Alphaproteobacteria</taxon>
        <taxon>Hyphomicrobiales</taxon>
        <taxon>Rhodoblastaceae</taxon>
        <taxon>Rhodoblastus</taxon>
    </lineage>
</organism>
<evidence type="ECO:0000313" key="13">
    <source>
        <dbReference type="EMBL" id="PPQ28781.1"/>
    </source>
</evidence>
<feature type="domain" description="L,D-TPase catalytic" evidence="12">
    <location>
        <begin position="130"/>
        <end position="263"/>
    </location>
</feature>
<dbReference type="UniPathway" id="UPA00219"/>
<evidence type="ECO:0000256" key="10">
    <source>
        <dbReference type="SAM" id="MobiDB-lite"/>
    </source>
</evidence>
<keyword evidence="14" id="KW-1185">Reference proteome</keyword>
<sequence>MSRTKLLQSLVILASLGAFAAPADAQFYFFDPPPGPQPEPRVLSAPKPRHQPRPVLRDDDDDPGVVVDLHRGGSIYREPGVEPPRGGSSYAALPPDADPNYSTPVDLDNKVNFKLTTQQIVSDPTGEAAGTLTVNTRQRKLYYSLGGGQAVQYSIAVGKAGFAWKGSATIGRKAFWPGWTPPKEMLERHPDLPEHMDGALNNPLGARALYLFQGKTDTLFRIHGTNEPKSIGTASSSGCIRMHNADVIDLYGRVSAGTKVVVM</sequence>
<evidence type="ECO:0000256" key="4">
    <source>
        <dbReference type="ARBA" id="ARBA00022679"/>
    </source>
</evidence>
<feature type="chain" id="PRO_5043310278" evidence="11">
    <location>
        <begin position="21"/>
        <end position="263"/>
    </location>
</feature>
<dbReference type="RefSeq" id="WP_104509043.1">
    <property type="nucleotide sequence ID" value="NZ_JACIGC010000003.1"/>
</dbReference>
<keyword evidence="8 9" id="KW-0961">Cell wall biogenesis/degradation</keyword>
<dbReference type="Proteomes" id="UP000239089">
    <property type="component" value="Unassembled WGS sequence"/>
</dbReference>
<dbReference type="SUPFAM" id="SSF141523">
    <property type="entry name" value="L,D-transpeptidase catalytic domain-like"/>
    <property type="match status" value="1"/>
</dbReference>
<dbReference type="GO" id="GO:0008360">
    <property type="term" value="P:regulation of cell shape"/>
    <property type="evidence" value="ECO:0007669"/>
    <property type="project" value="UniProtKB-UniRule"/>
</dbReference>
<accession>A0A2S6N2C2</accession>
<dbReference type="AlphaFoldDB" id="A0A2S6N2C2"/>
<evidence type="ECO:0000256" key="1">
    <source>
        <dbReference type="ARBA" id="ARBA00004752"/>
    </source>
</evidence>
<dbReference type="FunFam" id="2.40.440.10:FF:000002">
    <property type="entry name" value="L,D-transpeptidase ErfK/SrfK"/>
    <property type="match status" value="1"/>
</dbReference>
<keyword evidence="7 9" id="KW-0573">Peptidoglycan synthesis</keyword>
<dbReference type="InterPro" id="IPR050979">
    <property type="entry name" value="LD-transpeptidase"/>
</dbReference>
<feature type="signal peptide" evidence="11">
    <location>
        <begin position="1"/>
        <end position="20"/>
    </location>
</feature>
<evidence type="ECO:0000256" key="9">
    <source>
        <dbReference type="PROSITE-ProRule" id="PRU01373"/>
    </source>
</evidence>
<evidence type="ECO:0000256" key="8">
    <source>
        <dbReference type="ARBA" id="ARBA00023316"/>
    </source>
</evidence>
<dbReference type="PANTHER" id="PTHR30582:SF24">
    <property type="entry name" value="L,D-TRANSPEPTIDASE ERFK_SRFK-RELATED"/>
    <property type="match status" value="1"/>
</dbReference>
<dbReference type="Pfam" id="PF03734">
    <property type="entry name" value="YkuD"/>
    <property type="match status" value="1"/>
</dbReference>
<dbReference type="GO" id="GO:0018104">
    <property type="term" value="P:peptidoglycan-protein cross-linking"/>
    <property type="evidence" value="ECO:0007669"/>
    <property type="project" value="TreeGrafter"/>
</dbReference>
<dbReference type="GO" id="GO:0071555">
    <property type="term" value="P:cell wall organization"/>
    <property type="evidence" value="ECO:0007669"/>
    <property type="project" value="UniProtKB-UniRule"/>
</dbReference>
<dbReference type="GO" id="GO:0016757">
    <property type="term" value="F:glycosyltransferase activity"/>
    <property type="evidence" value="ECO:0007669"/>
    <property type="project" value="UniProtKB-KW"/>
</dbReference>
<dbReference type="PROSITE" id="PS52029">
    <property type="entry name" value="LD_TPASE"/>
    <property type="match status" value="1"/>
</dbReference>
<comment type="similarity">
    <text evidence="2">Belongs to the YkuD family.</text>
</comment>
<evidence type="ECO:0000256" key="6">
    <source>
        <dbReference type="ARBA" id="ARBA00022960"/>
    </source>
</evidence>
<gene>
    <name evidence="13" type="ORF">CCR94_16990</name>
</gene>
<dbReference type="GO" id="GO:0005576">
    <property type="term" value="C:extracellular region"/>
    <property type="evidence" value="ECO:0007669"/>
    <property type="project" value="TreeGrafter"/>
</dbReference>
<evidence type="ECO:0000256" key="3">
    <source>
        <dbReference type="ARBA" id="ARBA00022676"/>
    </source>
</evidence>
<reference evidence="13 14" key="1">
    <citation type="journal article" date="2018" name="Arch. Microbiol.">
        <title>New insights into the metabolic potential of the phototrophic purple bacterium Rhodopila globiformis DSM 161(T) from its draft genome sequence and evidence for a vanadium-dependent nitrogenase.</title>
        <authorList>
            <person name="Imhoff J.F."/>
            <person name="Rahn T."/>
            <person name="Kunzel S."/>
            <person name="Neulinger S.C."/>
        </authorList>
    </citation>
    <scope>NUCLEOTIDE SEQUENCE [LARGE SCALE GENOMIC DNA]</scope>
    <source>
        <strain evidence="13 14">DSM 16996</strain>
    </source>
</reference>
<dbReference type="InterPro" id="IPR038063">
    <property type="entry name" value="Transpep_catalytic_dom"/>
</dbReference>